<evidence type="ECO:0000256" key="5">
    <source>
        <dbReference type="ARBA" id="ARBA00022801"/>
    </source>
</evidence>
<dbReference type="GO" id="GO:0016891">
    <property type="term" value="F:RNA endonuclease activity producing 5'-phosphomonoesters, hydrolytic mechanism"/>
    <property type="evidence" value="ECO:0007669"/>
    <property type="project" value="TreeGrafter"/>
</dbReference>
<keyword evidence="9" id="KW-1185">Reference proteome</keyword>
<dbReference type="CDD" id="cd06559">
    <property type="entry name" value="Endonuclease_V"/>
    <property type="match status" value="1"/>
</dbReference>
<sequence length="222" mass="24706">MRPEWTLPPEQAIEWQRQLREQLVIADDFRPPRLIGGVDAAYIENRALAVIVVLTFPDLQVVTHTVATVPHEYPYIPGLLSMREGPAIEAAWQTLPEHQRPDLLMFDGHGIAHPRGLGIASHMGLLLDRPSLGVAKRILRGRHAPVPDEVGAWQPLVYRGKTVGAALRTKAGVKPVYVSPGHRISLESAIHFVLATTRGYKLPEPTRLADKLAAQHKRTWHS</sequence>
<proteinExistence type="inferred from homology"/>
<dbReference type="FunCoup" id="A0A0M9UD12">
    <property type="interactions" value="160"/>
</dbReference>
<comment type="similarity">
    <text evidence="6">Belongs to the endonuclease V family.</text>
</comment>
<dbReference type="RefSeq" id="WP_054493263.1">
    <property type="nucleotide sequence ID" value="NZ_BBZA01000143.1"/>
</dbReference>
<dbReference type="EMBL" id="LGKN01000004">
    <property type="protein sequence ID" value="KPL88427.1"/>
    <property type="molecule type" value="Genomic_DNA"/>
</dbReference>
<dbReference type="HAMAP" id="MF_00801">
    <property type="entry name" value="Endonuclease_5"/>
    <property type="match status" value="1"/>
</dbReference>
<dbReference type="GO" id="GO:0005737">
    <property type="term" value="C:cytoplasm"/>
    <property type="evidence" value="ECO:0007669"/>
    <property type="project" value="UniProtKB-SubCell"/>
</dbReference>
<keyword evidence="6" id="KW-0234">DNA repair</keyword>
<dbReference type="Proteomes" id="UP000037784">
    <property type="component" value="Unassembled WGS sequence"/>
</dbReference>
<keyword evidence="3 6" id="KW-0540">Nuclease</keyword>
<organism evidence="7 9">
    <name type="scientific">Ardenticatena maritima</name>
    <dbReference type="NCBI Taxonomy" id="872965"/>
    <lineage>
        <taxon>Bacteria</taxon>
        <taxon>Bacillati</taxon>
        <taxon>Chloroflexota</taxon>
        <taxon>Ardenticatenia</taxon>
        <taxon>Ardenticatenales</taxon>
        <taxon>Ardenticatenaceae</taxon>
        <taxon>Ardenticatena</taxon>
    </lineage>
</organism>
<dbReference type="GO" id="GO:0003727">
    <property type="term" value="F:single-stranded RNA binding"/>
    <property type="evidence" value="ECO:0007669"/>
    <property type="project" value="TreeGrafter"/>
</dbReference>
<name>A0A0M9UD12_9CHLR</name>
<keyword evidence="5 6" id="KW-0378">Hydrolase</keyword>
<keyword evidence="4 6" id="KW-0255">Endonuclease</keyword>
<dbReference type="GO" id="GO:0043737">
    <property type="term" value="F:deoxyribonuclease V activity"/>
    <property type="evidence" value="ECO:0007669"/>
    <property type="project" value="UniProtKB-UniRule"/>
</dbReference>
<dbReference type="PATRIC" id="fig|872965.6.peg.1313"/>
<keyword evidence="6" id="KW-0227">DNA damage</keyword>
<dbReference type="Pfam" id="PF04493">
    <property type="entry name" value="Endonuclease_5"/>
    <property type="match status" value="1"/>
</dbReference>
<comment type="catalytic activity">
    <reaction evidence="6">
        <text>Endonucleolytic cleavage at apurinic or apyrimidinic sites to products with a 5'-phosphate.</text>
        <dbReference type="EC" id="3.1.21.7"/>
    </reaction>
</comment>
<reference evidence="9" key="3">
    <citation type="submission" date="2015-08" db="EMBL/GenBank/DDBJ databases">
        <title>Draft Genome Sequence of a Heterotrophic Facultative Anaerobic Bacterium Ardenticatena maritima Strain 110S.</title>
        <authorList>
            <person name="Kawaichi S."/>
            <person name="Yoshida T."/>
            <person name="Sako Y."/>
            <person name="Nakamura R."/>
        </authorList>
    </citation>
    <scope>NUCLEOTIDE SEQUENCE [LARGE SCALE GENOMIC DNA]</scope>
    <source>
        <strain evidence="9">110S</strain>
    </source>
</reference>
<evidence type="ECO:0000256" key="3">
    <source>
        <dbReference type="ARBA" id="ARBA00022722"/>
    </source>
</evidence>
<keyword evidence="6" id="KW-0460">Magnesium</keyword>
<dbReference type="EC" id="3.1.21.7" evidence="6"/>
<protein>
    <recommendedName>
        <fullName evidence="6">Endonuclease V</fullName>
        <ecNumber evidence="6">3.1.21.7</ecNumber>
    </recommendedName>
    <alternativeName>
        <fullName evidence="6">Deoxyinosine 3'endonuclease</fullName>
    </alternativeName>
    <alternativeName>
        <fullName evidence="6">Deoxyribonuclease V</fullName>
        <shortName evidence="6">DNase V</shortName>
    </alternativeName>
</protein>
<reference evidence="8 10" key="2">
    <citation type="submission" date="2015-07" db="EMBL/GenBank/DDBJ databases">
        <title>Whole genome sequence of Ardenticatena maritima DSM 23922.</title>
        <authorList>
            <person name="Hemp J."/>
            <person name="Ward L.M."/>
            <person name="Pace L.A."/>
            <person name="Fischer W.W."/>
        </authorList>
    </citation>
    <scope>NUCLEOTIDE SEQUENCE [LARGE SCALE GENOMIC DNA]</scope>
    <source>
        <strain evidence="8 10">110S</strain>
    </source>
</reference>
<dbReference type="STRING" id="872965.SE16_06385"/>
<dbReference type="PANTHER" id="PTHR28511:SF1">
    <property type="entry name" value="ENDONUCLEASE V"/>
    <property type="match status" value="1"/>
</dbReference>
<dbReference type="OrthoDB" id="9790916at2"/>
<dbReference type="Gene3D" id="3.30.2170.10">
    <property type="entry name" value="archaeoglobus fulgidus dsm 4304 superfamily"/>
    <property type="match status" value="1"/>
</dbReference>
<evidence type="ECO:0000256" key="1">
    <source>
        <dbReference type="ARBA" id="ARBA00004496"/>
    </source>
</evidence>
<dbReference type="InterPro" id="IPR007581">
    <property type="entry name" value="Endonuclease-V"/>
</dbReference>
<dbReference type="GO" id="GO:0006281">
    <property type="term" value="P:DNA repair"/>
    <property type="evidence" value="ECO:0007669"/>
    <property type="project" value="UniProtKB-UniRule"/>
</dbReference>
<feature type="binding site" evidence="6">
    <location>
        <position position="107"/>
    </location>
    <ligand>
        <name>Mg(2+)</name>
        <dbReference type="ChEBI" id="CHEBI:18420"/>
    </ligand>
</feature>
<evidence type="ECO:0000313" key="8">
    <source>
        <dbReference type="EMBL" id="KPL88427.1"/>
    </source>
</evidence>
<gene>
    <name evidence="6" type="primary">nfi</name>
    <name evidence="7" type="ORF">ARMA_1853</name>
    <name evidence="8" type="ORF">SE16_06385</name>
</gene>
<dbReference type="Proteomes" id="UP000050502">
    <property type="component" value="Unassembled WGS sequence"/>
</dbReference>
<dbReference type="EMBL" id="BBZA01000143">
    <property type="protein sequence ID" value="GAP63430.1"/>
    <property type="molecule type" value="Genomic_DNA"/>
</dbReference>
<keyword evidence="6" id="KW-0479">Metal-binding</keyword>
<comment type="subcellular location">
    <subcellularLocation>
        <location evidence="1 6">Cytoplasm</location>
    </subcellularLocation>
</comment>
<dbReference type="NCBIfam" id="NF008629">
    <property type="entry name" value="PRK11617.1"/>
    <property type="match status" value="1"/>
</dbReference>
<evidence type="ECO:0000256" key="6">
    <source>
        <dbReference type="HAMAP-Rule" id="MF_00801"/>
    </source>
</evidence>
<comment type="caution">
    <text evidence="7">The sequence shown here is derived from an EMBL/GenBank/DDBJ whole genome shotgun (WGS) entry which is preliminary data.</text>
</comment>
<evidence type="ECO:0000313" key="9">
    <source>
        <dbReference type="Proteomes" id="UP000037784"/>
    </source>
</evidence>
<comment type="cofactor">
    <cofactor evidence="6">
        <name>Mg(2+)</name>
        <dbReference type="ChEBI" id="CHEBI:18420"/>
    </cofactor>
</comment>
<evidence type="ECO:0000313" key="10">
    <source>
        <dbReference type="Proteomes" id="UP000050502"/>
    </source>
</evidence>
<dbReference type="InParanoid" id="A0A0M9UD12"/>
<dbReference type="GO" id="GO:0000287">
    <property type="term" value="F:magnesium ion binding"/>
    <property type="evidence" value="ECO:0007669"/>
    <property type="project" value="UniProtKB-UniRule"/>
</dbReference>
<evidence type="ECO:0000256" key="4">
    <source>
        <dbReference type="ARBA" id="ARBA00022759"/>
    </source>
</evidence>
<comment type="function">
    <text evidence="6">DNA repair enzyme involved in the repair of deaminated bases. Selectively cleaves double-stranded DNA at the second phosphodiester bond 3' to a deoxyinosine leaving behind the intact lesion on the nicked DNA.</text>
</comment>
<evidence type="ECO:0000313" key="7">
    <source>
        <dbReference type="EMBL" id="GAP63430.1"/>
    </source>
</evidence>
<dbReference type="AlphaFoldDB" id="A0A0M9UD12"/>
<feature type="site" description="Interaction with target DNA" evidence="6">
    <location>
        <position position="75"/>
    </location>
</feature>
<accession>A0A0M9UD12</accession>
<feature type="binding site" evidence="6">
    <location>
        <position position="39"/>
    </location>
    <ligand>
        <name>Mg(2+)</name>
        <dbReference type="ChEBI" id="CHEBI:18420"/>
    </ligand>
</feature>
<reference evidence="7 9" key="1">
    <citation type="journal article" date="2015" name="Genome Announc.">
        <title>Draft Genome Sequence of a Heterotrophic Facultative Anaerobic Thermophilic Bacterium, Ardenticatena maritima Strain 110ST.</title>
        <authorList>
            <person name="Kawaichi S."/>
            <person name="Yoshida T."/>
            <person name="Sako Y."/>
            <person name="Nakamura R."/>
        </authorList>
    </citation>
    <scope>NUCLEOTIDE SEQUENCE [LARGE SCALE GENOMIC DNA]</scope>
    <source>
        <strain evidence="7 9">110S</strain>
    </source>
</reference>
<evidence type="ECO:0000256" key="2">
    <source>
        <dbReference type="ARBA" id="ARBA00022490"/>
    </source>
</evidence>
<keyword evidence="2 6" id="KW-0963">Cytoplasm</keyword>
<dbReference type="PANTHER" id="PTHR28511">
    <property type="entry name" value="ENDONUCLEASE V"/>
    <property type="match status" value="1"/>
</dbReference>